<dbReference type="OMA" id="ERCKICG"/>
<dbReference type="FunCoup" id="G3ST98">
    <property type="interactions" value="171"/>
</dbReference>
<reference evidence="6" key="2">
    <citation type="submission" date="2025-08" db="UniProtKB">
        <authorList>
            <consortium name="Ensembl"/>
        </authorList>
    </citation>
    <scope>IDENTIFICATION</scope>
    <source>
        <strain evidence="6">Isolate ISIS603380</strain>
    </source>
</reference>
<dbReference type="InterPro" id="IPR013083">
    <property type="entry name" value="Znf_RING/FYVE/PHD"/>
</dbReference>
<dbReference type="Pfam" id="PF21366">
    <property type="entry name" value="TRAFD1-XIAF1_ZnF"/>
    <property type="match status" value="1"/>
</dbReference>
<reference evidence="6 7" key="1">
    <citation type="submission" date="2009-06" db="EMBL/GenBank/DDBJ databases">
        <title>The Genome Sequence of Loxodonta africana (African elephant).</title>
        <authorList>
            <person name="Di Palma F."/>
            <person name="Heiman D."/>
            <person name="Young S."/>
            <person name="Johnson J."/>
            <person name="Lander E.S."/>
            <person name="Lindblad-Toh K."/>
        </authorList>
    </citation>
    <scope>NUCLEOTIDE SEQUENCE [LARGE SCALE GENOMIC DNA]</scope>
    <source>
        <strain evidence="6 7">Isolate ISIS603380</strain>
    </source>
</reference>
<dbReference type="GeneTree" id="ENSGT00530000063869"/>
<reference evidence="6" key="3">
    <citation type="submission" date="2025-09" db="UniProtKB">
        <authorList>
            <consortium name="Ensembl"/>
        </authorList>
    </citation>
    <scope>IDENTIFICATION</scope>
    <source>
        <strain evidence="6">Isolate ISIS603380</strain>
    </source>
</reference>
<dbReference type="PROSITE" id="PS50145">
    <property type="entry name" value="ZF_TRAF"/>
    <property type="match status" value="1"/>
</dbReference>
<feature type="zinc finger region" description="TRAF-type" evidence="4">
    <location>
        <begin position="23"/>
        <end position="70"/>
    </location>
</feature>
<dbReference type="Ensembl" id="ENSLAFT00000003891.2">
    <property type="protein sequence ID" value="ENSLAFP00000003255.2"/>
    <property type="gene ID" value="ENSLAFG00000003891.2"/>
</dbReference>
<name>G3ST98_LOXAF</name>
<keyword evidence="1 4" id="KW-0479">Metal-binding</keyword>
<organism evidence="6 7">
    <name type="scientific">Loxodonta africana</name>
    <name type="common">African elephant</name>
    <dbReference type="NCBI Taxonomy" id="9785"/>
    <lineage>
        <taxon>Eukaryota</taxon>
        <taxon>Metazoa</taxon>
        <taxon>Chordata</taxon>
        <taxon>Craniata</taxon>
        <taxon>Vertebrata</taxon>
        <taxon>Euteleostomi</taxon>
        <taxon>Mammalia</taxon>
        <taxon>Eutheria</taxon>
        <taxon>Afrotheria</taxon>
        <taxon>Proboscidea</taxon>
        <taxon>Elephantidae</taxon>
        <taxon>Loxodonta</taxon>
    </lineage>
</organism>
<evidence type="ECO:0000256" key="4">
    <source>
        <dbReference type="PROSITE-ProRule" id="PRU00207"/>
    </source>
</evidence>
<keyword evidence="2 4" id="KW-0863">Zinc-finger</keyword>
<sequence length="150" mass="17288">MEEDVQGCEHCKRSVASAHFTLHEAHCLRFLVVCPDCKEPIPKSEMEEHFETSHKEAEECQMRQVKCKFCELPMNFSKLGTHEYHCGSKTEPCPNCSHYILLRELAHHRDACQGKQAQPGRGKRISAPLRKINCNSCNQMIPVNEYPHHM</sequence>
<dbReference type="InParanoid" id="G3ST98"/>
<dbReference type="HOGENOM" id="CLU_078695_1_0_1"/>
<evidence type="ECO:0000313" key="7">
    <source>
        <dbReference type="Proteomes" id="UP000007646"/>
    </source>
</evidence>
<proteinExistence type="predicted"/>
<keyword evidence="7" id="KW-1185">Reference proteome</keyword>
<dbReference type="eggNOG" id="ENOG502QQRU">
    <property type="taxonomic scope" value="Eukaryota"/>
</dbReference>
<evidence type="ECO:0000313" key="6">
    <source>
        <dbReference type="Ensembl" id="ENSLAFP00000003255.2"/>
    </source>
</evidence>
<dbReference type="STRING" id="9785.ENSLAFP00000003255"/>
<dbReference type="InterPro" id="IPR001293">
    <property type="entry name" value="Znf_TRAF"/>
</dbReference>
<dbReference type="GO" id="GO:0008270">
    <property type="term" value="F:zinc ion binding"/>
    <property type="evidence" value="ECO:0007669"/>
    <property type="project" value="UniProtKB-KW"/>
</dbReference>
<feature type="domain" description="TRAF-type" evidence="5">
    <location>
        <begin position="23"/>
        <end position="70"/>
    </location>
</feature>
<dbReference type="SUPFAM" id="SSF49599">
    <property type="entry name" value="TRAF domain-like"/>
    <property type="match status" value="1"/>
</dbReference>
<evidence type="ECO:0000259" key="5">
    <source>
        <dbReference type="PROSITE" id="PS50145"/>
    </source>
</evidence>
<protein>
    <recommendedName>
        <fullName evidence="5">TRAF-type domain-containing protein</fullName>
    </recommendedName>
</protein>
<accession>G3ST98</accession>
<dbReference type="InterPro" id="IPR049439">
    <property type="entry name" value="TRAFD1-XIAF1_Znf"/>
</dbReference>
<dbReference type="AlphaFoldDB" id="G3ST98"/>
<evidence type="ECO:0000256" key="1">
    <source>
        <dbReference type="ARBA" id="ARBA00022723"/>
    </source>
</evidence>
<keyword evidence="3 4" id="KW-0862">Zinc</keyword>
<dbReference type="PANTHER" id="PTHR16295:SF17">
    <property type="entry name" value="XIAP-ASSOCIATED FACTOR 1"/>
    <property type="match status" value="1"/>
</dbReference>
<dbReference type="PANTHER" id="PTHR16295">
    <property type="entry name" value="TRAF-TYPE ZINC FINGER PROTEIN-RELATED"/>
    <property type="match status" value="1"/>
</dbReference>
<dbReference type="InterPro" id="IPR051986">
    <property type="entry name" value="Innate_Immune_Apopt_Reg"/>
</dbReference>
<dbReference type="Proteomes" id="UP000007646">
    <property type="component" value="Unassembled WGS sequence"/>
</dbReference>
<dbReference type="Gene3D" id="3.30.40.10">
    <property type="entry name" value="Zinc/RING finger domain, C3HC4 (zinc finger)"/>
    <property type="match status" value="2"/>
</dbReference>
<dbReference type="GO" id="GO:0005739">
    <property type="term" value="C:mitochondrion"/>
    <property type="evidence" value="ECO:0007669"/>
    <property type="project" value="TreeGrafter"/>
</dbReference>
<evidence type="ECO:0000256" key="2">
    <source>
        <dbReference type="ARBA" id="ARBA00022771"/>
    </source>
</evidence>
<evidence type="ECO:0000256" key="3">
    <source>
        <dbReference type="ARBA" id="ARBA00022833"/>
    </source>
</evidence>